<feature type="region of interest" description="Disordered" evidence="1">
    <location>
        <begin position="1"/>
        <end position="28"/>
    </location>
</feature>
<sequence>MGVSRSPGRSTSRRRPSTGSSGTRKYAPVTLLPWQSATTILLKREVWFASIPTTTGNVAPTNSPCP</sequence>
<protein>
    <submittedName>
        <fullName evidence="3">Uncharacterized protein</fullName>
    </submittedName>
</protein>
<evidence type="ECO:0000313" key="3">
    <source>
        <dbReference type="WBParaSite" id="L893_g9472.t1"/>
    </source>
</evidence>
<evidence type="ECO:0000256" key="1">
    <source>
        <dbReference type="SAM" id="MobiDB-lite"/>
    </source>
</evidence>
<organism evidence="2 3">
    <name type="scientific">Steinernema glaseri</name>
    <dbReference type="NCBI Taxonomy" id="37863"/>
    <lineage>
        <taxon>Eukaryota</taxon>
        <taxon>Metazoa</taxon>
        <taxon>Ecdysozoa</taxon>
        <taxon>Nematoda</taxon>
        <taxon>Chromadorea</taxon>
        <taxon>Rhabditida</taxon>
        <taxon>Tylenchina</taxon>
        <taxon>Panagrolaimomorpha</taxon>
        <taxon>Strongyloidoidea</taxon>
        <taxon>Steinernematidae</taxon>
        <taxon>Steinernema</taxon>
    </lineage>
</organism>
<evidence type="ECO:0000313" key="2">
    <source>
        <dbReference type="Proteomes" id="UP000095287"/>
    </source>
</evidence>
<dbReference type="Proteomes" id="UP000095287">
    <property type="component" value="Unplaced"/>
</dbReference>
<reference evidence="3" key="1">
    <citation type="submission" date="2016-11" db="UniProtKB">
        <authorList>
            <consortium name="WormBaseParasite"/>
        </authorList>
    </citation>
    <scope>IDENTIFICATION</scope>
</reference>
<dbReference type="AlphaFoldDB" id="A0A1I8AVX8"/>
<feature type="compositionally biased region" description="Low complexity" evidence="1">
    <location>
        <begin position="1"/>
        <end position="10"/>
    </location>
</feature>
<proteinExistence type="predicted"/>
<dbReference type="WBParaSite" id="L893_g9472.t1">
    <property type="protein sequence ID" value="L893_g9472.t1"/>
    <property type="gene ID" value="L893_g9472"/>
</dbReference>
<accession>A0A1I8AVX8</accession>
<keyword evidence="2" id="KW-1185">Reference proteome</keyword>
<name>A0A1I8AVX8_9BILA</name>